<evidence type="ECO:0000256" key="1">
    <source>
        <dbReference type="SAM" id="MobiDB-lite"/>
    </source>
</evidence>
<gene>
    <name evidence="2" type="ORF">Cboi02_000262000</name>
</gene>
<proteinExistence type="predicted"/>
<dbReference type="AlphaFoldDB" id="A0A9W6SZB9"/>
<feature type="region of interest" description="Disordered" evidence="1">
    <location>
        <begin position="356"/>
        <end position="396"/>
    </location>
</feature>
<feature type="compositionally biased region" description="Low complexity" evidence="1">
    <location>
        <begin position="116"/>
        <end position="179"/>
    </location>
</feature>
<evidence type="ECO:0000313" key="2">
    <source>
        <dbReference type="EMBL" id="GME69891.1"/>
    </source>
</evidence>
<protein>
    <submittedName>
        <fullName evidence="2">Unnamed protein product</fullName>
    </submittedName>
</protein>
<keyword evidence="3" id="KW-1185">Reference proteome</keyword>
<dbReference type="EMBL" id="BSXN01000805">
    <property type="protein sequence ID" value="GME69891.1"/>
    <property type="molecule type" value="Genomic_DNA"/>
</dbReference>
<evidence type="ECO:0000313" key="3">
    <source>
        <dbReference type="Proteomes" id="UP001165120"/>
    </source>
</evidence>
<comment type="caution">
    <text evidence="2">The sequence shown here is derived from an EMBL/GenBank/DDBJ whole genome shotgun (WGS) entry which is preliminary data.</text>
</comment>
<reference evidence="2" key="1">
    <citation type="submission" date="2023-04" db="EMBL/GenBank/DDBJ databases">
        <title>Candida boidinii NBRC 10035.</title>
        <authorList>
            <person name="Ichikawa N."/>
            <person name="Sato H."/>
            <person name="Tonouchi N."/>
        </authorList>
    </citation>
    <scope>NUCLEOTIDE SEQUENCE</scope>
    <source>
        <strain evidence="2">NBRC 10035</strain>
    </source>
</reference>
<accession>A0A9W6SZB9</accession>
<feature type="compositionally biased region" description="Low complexity" evidence="1">
    <location>
        <begin position="381"/>
        <end position="391"/>
    </location>
</feature>
<name>A0A9W6SZB9_CANBO</name>
<feature type="region of interest" description="Disordered" evidence="1">
    <location>
        <begin position="109"/>
        <end position="179"/>
    </location>
</feature>
<sequence length="452" mass="49623">MQSTNQKPLRFALLGAPKTSKSSITSIIVNEKSLGNYYPTLQNSPILFQFDPKNYKTRALLDINATLTDYDSLDFLGSDSSSIIISDNIIKSAAQNDANLIILPTSSNHFQNKPRTYSNNSNKSNKSNTNLNSLYMSPSSSNNNNSSVMSNNTISPVVSSNQNSHSSSHQGPNSNSNHSQQYILKRTLNYYLLDYSPHPEYERLTSGPGSYSSVFQNSTLRSPNNIHSFNVSPFLKPSSSVGSIYSNINHIRSNSISNSESDSTAYKPPVSTPILLELIDTPGILPEEIIPFLEKSVDTKLAKDIIRNLDDSTTDRSRVQTLMVGSGISDLNGSIDGYILCYSCIPDINEVSAAPPGYEESVSPVSSNDTPRHSDSPVPIPISSPHNNSDSDLFTSDAQEIPQPKHMDETIDYTPPHIPSQQVESHSLNTLKVIKQVLSEAWSEYNSLTVVH</sequence>
<organism evidence="2 3">
    <name type="scientific">Candida boidinii</name>
    <name type="common">Yeast</name>
    <dbReference type="NCBI Taxonomy" id="5477"/>
    <lineage>
        <taxon>Eukaryota</taxon>
        <taxon>Fungi</taxon>
        <taxon>Dikarya</taxon>
        <taxon>Ascomycota</taxon>
        <taxon>Saccharomycotina</taxon>
        <taxon>Pichiomycetes</taxon>
        <taxon>Pichiales</taxon>
        <taxon>Pichiaceae</taxon>
        <taxon>Ogataea</taxon>
        <taxon>Ogataea/Candida clade</taxon>
    </lineage>
</organism>
<dbReference type="Proteomes" id="UP001165120">
    <property type="component" value="Unassembled WGS sequence"/>
</dbReference>